<dbReference type="EMBL" id="LDQA01000001">
    <property type="protein sequence ID" value="KTR08524.1"/>
    <property type="molecule type" value="Genomic_DNA"/>
</dbReference>
<dbReference type="PATRIC" id="fig|401562.4.peg.172"/>
<keyword evidence="21" id="KW-1185">Reference proteome</keyword>
<dbReference type="InterPro" id="IPR000374">
    <property type="entry name" value="PC_trans"/>
</dbReference>
<evidence type="ECO:0000256" key="12">
    <source>
        <dbReference type="ARBA" id="ARBA00022695"/>
    </source>
</evidence>
<evidence type="ECO:0000256" key="3">
    <source>
        <dbReference type="ARBA" id="ARBA00005119"/>
    </source>
</evidence>
<gene>
    <name evidence="20" type="ORF">NS365_00865</name>
</gene>
<evidence type="ECO:0000256" key="14">
    <source>
        <dbReference type="ARBA" id="ARBA00023098"/>
    </source>
</evidence>
<keyword evidence="14" id="KW-0443">Lipid metabolism</keyword>
<sequence length="283" mass="30057">MGLGLGRLAATQSWTDLRSRLISAIVLGITVLLLTFMGGVAFRLLCCAASVIVFDEWSRMTRAKRAGDIYIFARRSLYVSLALFFFGLHGWSLTVLLGSTAFIGIVDQGERKANWVMGGLVYGGAAGMAPGILRDSGPEGLAALGLVICVVWATDIFAYFTGRTFGGPKLMPMVSPKKTMSGALGGLLAGTLFGLGFEYWLTDDISLKVAVLCAVLSIVGQAGDLYESWIKRRFGVKDSGRLIPGHGGLMDRIDALIISTGVLLLVGILGSGLAHPARAVFDF</sequence>
<feature type="transmembrane region" description="Helical" evidence="19">
    <location>
        <begin position="21"/>
        <end position="54"/>
    </location>
</feature>
<feature type="transmembrane region" description="Helical" evidence="19">
    <location>
        <begin position="181"/>
        <end position="201"/>
    </location>
</feature>
<dbReference type="GO" id="GO:0005886">
    <property type="term" value="C:plasma membrane"/>
    <property type="evidence" value="ECO:0007669"/>
    <property type="project" value="UniProtKB-SubCell"/>
</dbReference>
<keyword evidence="9" id="KW-0444">Lipid biosynthesis</keyword>
<dbReference type="GO" id="GO:0016024">
    <property type="term" value="P:CDP-diacylglycerol biosynthetic process"/>
    <property type="evidence" value="ECO:0007669"/>
    <property type="project" value="UniProtKB-UniPathway"/>
</dbReference>
<evidence type="ECO:0000256" key="13">
    <source>
        <dbReference type="ARBA" id="ARBA00022989"/>
    </source>
</evidence>
<evidence type="ECO:0000256" key="16">
    <source>
        <dbReference type="ARBA" id="ARBA00023209"/>
    </source>
</evidence>
<keyword evidence="10 18" id="KW-0808">Transferase</keyword>
<reference evidence="20 21" key="1">
    <citation type="journal article" date="2016" name="Front. Microbiol.">
        <title>Genomic Resource of Rice Seed Associated Bacteria.</title>
        <authorList>
            <person name="Midha S."/>
            <person name="Bansal K."/>
            <person name="Sharma S."/>
            <person name="Kumar N."/>
            <person name="Patil P.P."/>
            <person name="Chaudhry V."/>
            <person name="Patil P.B."/>
        </authorList>
    </citation>
    <scope>NUCLEOTIDE SEQUENCE [LARGE SCALE GENOMIC DNA]</scope>
    <source>
        <strain evidence="20 21">NS365</strain>
    </source>
</reference>
<dbReference type="PANTHER" id="PTHR46382">
    <property type="entry name" value="PHOSPHATIDATE CYTIDYLYLTRANSFERASE"/>
    <property type="match status" value="1"/>
</dbReference>
<feature type="transmembrane region" description="Helical" evidence="19">
    <location>
        <begin position="77"/>
        <end position="103"/>
    </location>
</feature>
<evidence type="ECO:0000256" key="9">
    <source>
        <dbReference type="ARBA" id="ARBA00022516"/>
    </source>
</evidence>
<feature type="transmembrane region" description="Helical" evidence="19">
    <location>
        <begin position="115"/>
        <end position="134"/>
    </location>
</feature>
<evidence type="ECO:0000256" key="7">
    <source>
        <dbReference type="ARBA" id="ARBA00019373"/>
    </source>
</evidence>
<comment type="subcellular location">
    <subcellularLocation>
        <location evidence="2">Cell membrane</location>
        <topology evidence="2">Multi-pass membrane protein</topology>
    </subcellularLocation>
</comment>
<keyword evidence="16" id="KW-0594">Phospholipid biosynthesis</keyword>
<evidence type="ECO:0000256" key="2">
    <source>
        <dbReference type="ARBA" id="ARBA00004651"/>
    </source>
</evidence>
<evidence type="ECO:0000256" key="4">
    <source>
        <dbReference type="ARBA" id="ARBA00005189"/>
    </source>
</evidence>
<keyword evidence="11 18" id="KW-0812">Transmembrane</keyword>
<keyword evidence="13 19" id="KW-1133">Transmembrane helix</keyword>
<keyword evidence="17" id="KW-1208">Phospholipid metabolism</keyword>
<comment type="similarity">
    <text evidence="5 18">Belongs to the CDS family.</text>
</comment>
<evidence type="ECO:0000256" key="18">
    <source>
        <dbReference type="RuleBase" id="RU003938"/>
    </source>
</evidence>
<dbReference type="AlphaFoldDB" id="A0A147DC15"/>
<evidence type="ECO:0000313" key="21">
    <source>
        <dbReference type="Proteomes" id="UP000078529"/>
    </source>
</evidence>
<dbReference type="Pfam" id="PF01148">
    <property type="entry name" value="CTP_transf_1"/>
    <property type="match status" value="1"/>
</dbReference>
<dbReference type="RefSeq" id="WP_058598379.1">
    <property type="nucleotide sequence ID" value="NZ_LDQA01000001.1"/>
</dbReference>
<evidence type="ECO:0000256" key="19">
    <source>
        <dbReference type="SAM" id="Phobius"/>
    </source>
</evidence>
<protein>
    <recommendedName>
        <fullName evidence="7 18">Phosphatidate cytidylyltransferase</fullName>
        <ecNumber evidence="6 18">2.7.7.41</ecNumber>
    </recommendedName>
</protein>
<comment type="catalytic activity">
    <reaction evidence="1 18">
        <text>a 1,2-diacyl-sn-glycero-3-phosphate + CTP + H(+) = a CDP-1,2-diacyl-sn-glycerol + diphosphate</text>
        <dbReference type="Rhea" id="RHEA:16229"/>
        <dbReference type="ChEBI" id="CHEBI:15378"/>
        <dbReference type="ChEBI" id="CHEBI:33019"/>
        <dbReference type="ChEBI" id="CHEBI:37563"/>
        <dbReference type="ChEBI" id="CHEBI:58332"/>
        <dbReference type="ChEBI" id="CHEBI:58608"/>
        <dbReference type="EC" id="2.7.7.41"/>
    </reaction>
</comment>
<evidence type="ECO:0000256" key="8">
    <source>
        <dbReference type="ARBA" id="ARBA00022475"/>
    </source>
</evidence>
<comment type="caution">
    <text evidence="20">The sequence shown here is derived from an EMBL/GenBank/DDBJ whole genome shotgun (WGS) entry which is preliminary data.</text>
</comment>
<proteinExistence type="inferred from homology"/>
<evidence type="ECO:0000313" key="20">
    <source>
        <dbReference type="EMBL" id="KTR08524.1"/>
    </source>
</evidence>
<evidence type="ECO:0000256" key="1">
    <source>
        <dbReference type="ARBA" id="ARBA00001698"/>
    </source>
</evidence>
<evidence type="ECO:0000256" key="15">
    <source>
        <dbReference type="ARBA" id="ARBA00023136"/>
    </source>
</evidence>
<keyword evidence="15 19" id="KW-0472">Membrane</keyword>
<dbReference type="PROSITE" id="PS01315">
    <property type="entry name" value="CDS"/>
    <property type="match status" value="1"/>
</dbReference>
<dbReference type="EC" id="2.7.7.41" evidence="6 18"/>
<keyword evidence="12 18" id="KW-0548">Nucleotidyltransferase</keyword>
<feature type="transmembrane region" description="Helical" evidence="19">
    <location>
        <begin position="140"/>
        <end position="160"/>
    </location>
</feature>
<dbReference type="GO" id="GO:0004605">
    <property type="term" value="F:phosphatidate cytidylyltransferase activity"/>
    <property type="evidence" value="ECO:0007669"/>
    <property type="project" value="UniProtKB-EC"/>
</dbReference>
<evidence type="ECO:0000256" key="5">
    <source>
        <dbReference type="ARBA" id="ARBA00010185"/>
    </source>
</evidence>
<accession>A0A147DC15</accession>
<evidence type="ECO:0000256" key="11">
    <source>
        <dbReference type="ARBA" id="ARBA00022692"/>
    </source>
</evidence>
<evidence type="ECO:0000256" key="10">
    <source>
        <dbReference type="ARBA" id="ARBA00022679"/>
    </source>
</evidence>
<evidence type="ECO:0000256" key="6">
    <source>
        <dbReference type="ARBA" id="ARBA00012487"/>
    </source>
</evidence>
<dbReference type="UniPathway" id="UPA00557">
    <property type="reaction ID" value="UER00614"/>
</dbReference>
<comment type="pathway">
    <text evidence="3 18">Phospholipid metabolism; CDP-diacylglycerol biosynthesis; CDP-diacylglycerol from sn-glycerol 3-phosphate: step 3/3.</text>
</comment>
<evidence type="ECO:0000256" key="17">
    <source>
        <dbReference type="ARBA" id="ARBA00023264"/>
    </source>
</evidence>
<organism evidence="20 21">
    <name type="scientific">Aureimonas ureilytica</name>
    <dbReference type="NCBI Taxonomy" id="401562"/>
    <lineage>
        <taxon>Bacteria</taxon>
        <taxon>Pseudomonadati</taxon>
        <taxon>Pseudomonadota</taxon>
        <taxon>Alphaproteobacteria</taxon>
        <taxon>Hyphomicrobiales</taxon>
        <taxon>Aurantimonadaceae</taxon>
        <taxon>Aureimonas</taxon>
    </lineage>
</organism>
<comment type="pathway">
    <text evidence="4">Lipid metabolism.</text>
</comment>
<dbReference type="Proteomes" id="UP000078529">
    <property type="component" value="Unassembled WGS sequence"/>
</dbReference>
<feature type="transmembrane region" description="Helical" evidence="19">
    <location>
        <begin position="255"/>
        <end position="274"/>
    </location>
</feature>
<keyword evidence="8" id="KW-1003">Cell membrane</keyword>
<dbReference type="PANTHER" id="PTHR46382:SF1">
    <property type="entry name" value="PHOSPHATIDATE CYTIDYLYLTRANSFERASE"/>
    <property type="match status" value="1"/>
</dbReference>
<name>A0A147DC15_9HYPH</name>